<gene>
    <name evidence="1" type="ORF">BHD05_12470</name>
</gene>
<dbReference type="RefSeq" id="WP_161886725.1">
    <property type="nucleotide sequence ID" value="NZ_CP017146.1"/>
</dbReference>
<dbReference type="OrthoDB" id="1664004at2"/>
<sequence length="231" mass="26807">MNALSEIDVDYFVFDDTPEGKDPDSHSPRLRRYHQLLWSKPLPDGRPFELLAGRARSPYLVYETDGTRIVLGSDTIATRHRRRLSSLYAQLPDDVNEAFLRRAYTICGFMVFPVSRGSLGQRRGLHPRIQDRWDLTLEVIRRFYEGGTSPLATTMDRYAGFFELFGTFEGYVRHFHLEDFVHATGAVRFVLPFNDFQSPPLPDDLPTYAQYRLDSLELFQARRLRILNAID</sequence>
<dbReference type="EMBL" id="CP017146">
    <property type="protein sequence ID" value="QHO70340.1"/>
    <property type="molecule type" value="Genomic_DNA"/>
</dbReference>
<dbReference type="Pfam" id="PF22507">
    <property type="entry name" value="DUF6994"/>
    <property type="match status" value="1"/>
</dbReference>
<keyword evidence="2" id="KW-1185">Reference proteome</keyword>
<reference evidence="1 2" key="1">
    <citation type="submission" date="2016-09" db="EMBL/GenBank/DDBJ databases">
        <title>Complete genome sequence of microbes from the polar regions.</title>
        <authorList>
            <person name="Liao L."/>
            <person name="Chen B."/>
        </authorList>
    </citation>
    <scope>NUCLEOTIDE SEQUENCE [LARGE SCALE GENOMIC DNA]</scope>
    <source>
        <strain evidence="1 2">ZS314</strain>
    </source>
</reference>
<organism evidence="1 2">
    <name type="scientific">Marisediminicola antarctica</name>
    <dbReference type="NCBI Taxonomy" id="674079"/>
    <lineage>
        <taxon>Bacteria</taxon>
        <taxon>Bacillati</taxon>
        <taxon>Actinomycetota</taxon>
        <taxon>Actinomycetes</taxon>
        <taxon>Micrococcales</taxon>
        <taxon>Microbacteriaceae</taxon>
        <taxon>Marisediminicola</taxon>
    </lineage>
</organism>
<dbReference type="Proteomes" id="UP000464507">
    <property type="component" value="Chromosome"/>
</dbReference>
<accession>A0A7L5AIE3</accession>
<dbReference type="InterPro" id="IPR054263">
    <property type="entry name" value="DUF6994"/>
</dbReference>
<protein>
    <submittedName>
        <fullName evidence="1">Uncharacterized protein</fullName>
    </submittedName>
</protein>
<evidence type="ECO:0000313" key="2">
    <source>
        <dbReference type="Proteomes" id="UP000464507"/>
    </source>
</evidence>
<dbReference type="KEGG" id="mant:BHD05_12470"/>
<dbReference type="AlphaFoldDB" id="A0A7L5AIE3"/>
<evidence type="ECO:0000313" key="1">
    <source>
        <dbReference type="EMBL" id="QHO70340.1"/>
    </source>
</evidence>
<name>A0A7L5AIE3_9MICO</name>
<proteinExistence type="predicted"/>